<feature type="transmembrane region" description="Helical" evidence="1">
    <location>
        <begin position="168"/>
        <end position="191"/>
    </location>
</feature>
<gene>
    <name evidence="2" type="ORF">BHD05_08865</name>
</gene>
<dbReference type="PANTHER" id="PTHR30199">
    <property type="entry name" value="MFS FAMILY TRANSPORTER, PREDICTED SUBSTRATE BENZOATE"/>
    <property type="match status" value="1"/>
</dbReference>
<dbReference type="KEGG" id="mant:BHD05_08865"/>
<reference evidence="2 3" key="1">
    <citation type="submission" date="2016-09" db="EMBL/GenBank/DDBJ databases">
        <title>Complete genome sequence of microbes from the polar regions.</title>
        <authorList>
            <person name="Liao L."/>
            <person name="Chen B."/>
        </authorList>
    </citation>
    <scope>NUCLEOTIDE SEQUENCE [LARGE SCALE GENOMIC DNA]</scope>
    <source>
        <strain evidence="2 3">ZS314</strain>
    </source>
</reference>
<sequence length="391" mass="39250">MIQPISAGLIGAITGFASSFAIVIAGLRAVGATEEQAASGLLILCLTQGLVAIVLSWRFRMPLSFAWSTPGAALLVTAEATTGDFSAAVGAFIVCGALIAVTGAWPALGRAITRIPRPIASAMLAGILLPICIAPVTASVAEPLLALPIVIVWLVLSRLAPRWAVPSAMIVTAIVVALSVGTGWLGAGVVAPQLSFVPPSFDLLVIVSLGLPLFVVTMAGQNVPGFAVLSTLGFPPPRPAPILIGSGLVSMGGALFGGHVINLAALTAAIMAGPDAHPEHAKRWIAAVAGGAFYLVLGLGAGLATALVTASPPILITAVAGLALIGAFISSVTAALETPEHRPVAAITFLVVASGIVIGGIGSAFWGLVVGGLAMLWLGFRRRPAPARTAP</sequence>
<organism evidence="2 3">
    <name type="scientific">Marisediminicola antarctica</name>
    <dbReference type="NCBI Taxonomy" id="674079"/>
    <lineage>
        <taxon>Bacteria</taxon>
        <taxon>Bacillati</taxon>
        <taxon>Actinomycetota</taxon>
        <taxon>Actinomycetes</taxon>
        <taxon>Micrococcales</taxon>
        <taxon>Microbacteriaceae</taxon>
        <taxon>Marisediminicola</taxon>
    </lineage>
</organism>
<dbReference type="NCBIfam" id="TIGR00843">
    <property type="entry name" value="benE"/>
    <property type="match status" value="1"/>
</dbReference>
<evidence type="ECO:0000313" key="3">
    <source>
        <dbReference type="Proteomes" id="UP000464507"/>
    </source>
</evidence>
<feature type="transmembrane region" description="Helical" evidence="1">
    <location>
        <begin position="6"/>
        <end position="27"/>
    </location>
</feature>
<dbReference type="InterPro" id="IPR004711">
    <property type="entry name" value="Benzoate_Transporter"/>
</dbReference>
<dbReference type="GO" id="GO:0042925">
    <property type="term" value="F:benzoate transmembrane transporter activity"/>
    <property type="evidence" value="ECO:0007669"/>
    <property type="project" value="InterPro"/>
</dbReference>
<dbReference type="EMBL" id="CP017146">
    <property type="protein sequence ID" value="QHO69733.1"/>
    <property type="molecule type" value="Genomic_DNA"/>
</dbReference>
<feature type="transmembrane region" description="Helical" evidence="1">
    <location>
        <begin position="39"/>
        <end position="59"/>
    </location>
</feature>
<accession>A0A7L5AGQ2</accession>
<evidence type="ECO:0000256" key="1">
    <source>
        <dbReference type="SAM" id="Phobius"/>
    </source>
</evidence>
<keyword evidence="1" id="KW-1133">Transmembrane helix</keyword>
<feature type="transmembrane region" description="Helical" evidence="1">
    <location>
        <begin position="85"/>
        <end position="107"/>
    </location>
</feature>
<feature type="transmembrane region" description="Helical" evidence="1">
    <location>
        <begin position="203"/>
        <end position="230"/>
    </location>
</feature>
<feature type="transmembrane region" description="Helical" evidence="1">
    <location>
        <begin position="119"/>
        <end position="138"/>
    </location>
</feature>
<protein>
    <submittedName>
        <fullName evidence="2">Benzoate transporter</fullName>
    </submittedName>
</protein>
<name>A0A7L5AGQ2_9MICO</name>
<keyword evidence="1" id="KW-0472">Membrane</keyword>
<keyword evidence="3" id="KW-1185">Reference proteome</keyword>
<feature type="transmembrane region" description="Helical" evidence="1">
    <location>
        <begin position="284"/>
        <end position="307"/>
    </location>
</feature>
<proteinExistence type="predicted"/>
<feature type="transmembrane region" description="Helical" evidence="1">
    <location>
        <begin position="314"/>
        <end position="335"/>
    </location>
</feature>
<dbReference type="Pfam" id="PF03594">
    <property type="entry name" value="BenE"/>
    <property type="match status" value="1"/>
</dbReference>
<feature type="transmembrane region" description="Helical" evidence="1">
    <location>
        <begin position="242"/>
        <end position="272"/>
    </location>
</feature>
<dbReference type="PANTHER" id="PTHR30199:SF0">
    <property type="entry name" value="INNER MEMBRANE PROTEIN YDCO"/>
    <property type="match status" value="1"/>
</dbReference>
<evidence type="ECO:0000313" key="2">
    <source>
        <dbReference type="EMBL" id="QHO69733.1"/>
    </source>
</evidence>
<keyword evidence="1" id="KW-0812">Transmembrane</keyword>
<feature type="transmembrane region" description="Helical" evidence="1">
    <location>
        <begin position="347"/>
        <end position="378"/>
    </location>
</feature>
<dbReference type="Proteomes" id="UP000464507">
    <property type="component" value="Chromosome"/>
</dbReference>
<dbReference type="OrthoDB" id="9813854at2"/>
<dbReference type="AlphaFoldDB" id="A0A7L5AGQ2"/>
<dbReference type="GO" id="GO:0005886">
    <property type="term" value="C:plasma membrane"/>
    <property type="evidence" value="ECO:0007669"/>
    <property type="project" value="TreeGrafter"/>
</dbReference>